<gene>
    <name evidence="1" type="ORF">CEXT_664341</name>
</gene>
<dbReference type="AlphaFoldDB" id="A0AAV4X532"/>
<evidence type="ECO:0000313" key="2">
    <source>
        <dbReference type="Proteomes" id="UP001054945"/>
    </source>
</evidence>
<keyword evidence="2" id="KW-1185">Reference proteome</keyword>
<dbReference type="EMBL" id="BPLR01017311">
    <property type="protein sequence ID" value="GIY90325.1"/>
    <property type="molecule type" value="Genomic_DNA"/>
</dbReference>
<accession>A0AAV4X532</accession>
<protein>
    <submittedName>
        <fullName evidence="1">Uncharacterized protein</fullName>
    </submittedName>
</protein>
<organism evidence="1 2">
    <name type="scientific">Caerostris extrusa</name>
    <name type="common">Bark spider</name>
    <name type="synonym">Caerostris bankana</name>
    <dbReference type="NCBI Taxonomy" id="172846"/>
    <lineage>
        <taxon>Eukaryota</taxon>
        <taxon>Metazoa</taxon>
        <taxon>Ecdysozoa</taxon>
        <taxon>Arthropoda</taxon>
        <taxon>Chelicerata</taxon>
        <taxon>Arachnida</taxon>
        <taxon>Araneae</taxon>
        <taxon>Araneomorphae</taxon>
        <taxon>Entelegynae</taxon>
        <taxon>Araneoidea</taxon>
        <taxon>Araneidae</taxon>
        <taxon>Caerostris</taxon>
    </lineage>
</organism>
<evidence type="ECO:0000313" key="1">
    <source>
        <dbReference type="EMBL" id="GIY90325.1"/>
    </source>
</evidence>
<proteinExistence type="predicted"/>
<comment type="caution">
    <text evidence="1">The sequence shown here is derived from an EMBL/GenBank/DDBJ whole genome shotgun (WGS) entry which is preliminary data.</text>
</comment>
<dbReference type="Proteomes" id="UP001054945">
    <property type="component" value="Unassembled WGS sequence"/>
</dbReference>
<sequence length="76" mass="8357">MKAKASAPNNRPETGLIHALRPQTHLIWNPQEAVALLKSSDNDALRSKSTASQKGLFSGILVESYLIRLQIALDNF</sequence>
<reference evidence="1 2" key="1">
    <citation type="submission" date="2021-06" db="EMBL/GenBank/DDBJ databases">
        <title>Caerostris extrusa draft genome.</title>
        <authorList>
            <person name="Kono N."/>
            <person name="Arakawa K."/>
        </authorList>
    </citation>
    <scope>NUCLEOTIDE SEQUENCE [LARGE SCALE GENOMIC DNA]</scope>
</reference>
<name>A0AAV4X532_CAEEX</name>